<evidence type="ECO:0000313" key="3">
    <source>
        <dbReference type="EMBL" id="SQC91954.1"/>
    </source>
</evidence>
<dbReference type="RefSeq" id="WP_061278100.1">
    <property type="nucleotide sequence ID" value="NZ_CP023526.1"/>
</dbReference>
<evidence type="ECO:0000313" key="6">
    <source>
        <dbReference type="Proteomes" id="UP000251197"/>
    </source>
</evidence>
<gene>
    <name evidence="2" type="ORF">CO704_25185</name>
    <name evidence="3" type="ORF">NCTC12120_05136</name>
    <name evidence="4" type="ORF">NCTC12120_05409</name>
</gene>
<proteinExistence type="predicted"/>
<evidence type="ECO:0000259" key="1">
    <source>
        <dbReference type="Pfam" id="PF21784"/>
    </source>
</evidence>
<keyword evidence="2" id="KW-0614">Plasmid</keyword>
<dbReference type="InterPro" id="IPR048911">
    <property type="entry name" value="Bflower"/>
</dbReference>
<evidence type="ECO:0000313" key="5">
    <source>
        <dbReference type="Proteomes" id="UP000217979"/>
    </source>
</evidence>
<dbReference type="EMBL" id="CP023526">
    <property type="protein sequence ID" value="ATF95389.1"/>
    <property type="molecule type" value="Genomic_DNA"/>
</dbReference>
<name>A0A291E653_9ENTR</name>
<feature type="domain" description="4-fold beta flower" evidence="1">
    <location>
        <begin position="8"/>
        <end position="51"/>
    </location>
</feature>
<evidence type="ECO:0000313" key="4">
    <source>
        <dbReference type="EMBL" id="SQC92216.1"/>
    </source>
</evidence>
<reference evidence="3 6" key="2">
    <citation type="submission" date="2018-06" db="EMBL/GenBank/DDBJ databases">
        <authorList>
            <consortium name="Pathogen Informatics"/>
            <person name="Doyle S."/>
        </authorList>
    </citation>
    <scope>NUCLEOTIDE SEQUENCE [LARGE SCALE GENOMIC DNA]</scope>
    <source>
        <strain evidence="3 6">NCTC12120</strain>
    </source>
</reference>
<sequence length="97" mass="11593">MNIWTWSGKYFGYISNDDLYTYRGKHVGKLNGNEVYGVDGRYLGELRNKRLIVNRSKLHRKVARFTPRNRSGTTRYVNYVGYAMYMGYQDFPQWDTF</sequence>
<accession>A0A291E653</accession>
<reference evidence="2 5" key="1">
    <citation type="submission" date="2017-09" db="EMBL/GenBank/DDBJ databases">
        <title>FDA dAtabase for Regulatory Grade micrObial Sequences (FDA-ARGOS): Supporting development and validation of Infectious Disease Dx tests.</title>
        <authorList>
            <person name="Minogue T."/>
            <person name="Wolcott M."/>
            <person name="Wasieloski L."/>
            <person name="Aguilar W."/>
            <person name="Moore D."/>
            <person name="Tallon L."/>
            <person name="Sadzewicz L."/>
            <person name="Ott S."/>
            <person name="Zhao X."/>
            <person name="Nagaraj S."/>
            <person name="Vavikolanu K."/>
            <person name="Aluvathingal J."/>
            <person name="Nadendla S."/>
            <person name="Sichtig H."/>
        </authorList>
    </citation>
    <scope>NUCLEOTIDE SEQUENCE [LARGE SCALE GENOMIC DNA]</scope>
    <source>
        <strain evidence="2 5">FDAARGOS_392</strain>
        <plasmid evidence="2 5">unnamed</plasmid>
    </source>
</reference>
<evidence type="ECO:0000313" key="2">
    <source>
        <dbReference type="EMBL" id="ATF95389.1"/>
    </source>
</evidence>
<organism evidence="2 5">
    <name type="scientific">Cedecea neteri</name>
    <dbReference type="NCBI Taxonomy" id="158822"/>
    <lineage>
        <taxon>Bacteria</taxon>
        <taxon>Pseudomonadati</taxon>
        <taxon>Pseudomonadota</taxon>
        <taxon>Gammaproteobacteria</taxon>
        <taxon>Enterobacterales</taxon>
        <taxon>Enterobacteriaceae</taxon>
        <taxon>Cedecea</taxon>
    </lineage>
</organism>
<protein>
    <recommendedName>
        <fullName evidence="1">4-fold beta flower domain-containing protein</fullName>
    </recommendedName>
</protein>
<dbReference type="EMBL" id="UAVU01000009">
    <property type="protein sequence ID" value="SQC92216.1"/>
    <property type="molecule type" value="Genomic_DNA"/>
</dbReference>
<dbReference type="Proteomes" id="UP000217979">
    <property type="component" value="Plasmid unnamed"/>
</dbReference>
<geneLocation type="plasmid" evidence="2 5">
    <name>unnamed</name>
</geneLocation>
<dbReference type="Proteomes" id="UP000251197">
    <property type="component" value="Unassembled WGS sequence"/>
</dbReference>
<dbReference type="Pfam" id="PF21784">
    <property type="entry name" value="Bflower"/>
    <property type="match status" value="1"/>
</dbReference>
<dbReference type="EMBL" id="UAVU01000009">
    <property type="protein sequence ID" value="SQC91954.1"/>
    <property type="molecule type" value="Genomic_DNA"/>
</dbReference>
<dbReference type="AlphaFoldDB" id="A0A291E653"/>